<protein>
    <submittedName>
        <fullName evidence="2">Bacteriocin immunity protein</fullName>
    </submittedName>
</protein>
<keyword evidence="1" id="KW-0812">Transmembrane</keyword>
<keyword evidence="1" id="KW-0472">Membrane</keyword>
<evidence type="ECO:0000313" key="3">
    <source>
        <dbReference type="Proteomes" id="UP001233112"/>
    </source>
</evidence>
<evidence type="ECO:0000313" key="2">
    <source>
        <dbReference type="EMBL" id="WLV78095.1"/>
    </source>
</evidence>
<dbReference type="Proteomes" id="UP001233112">
    <property type="component" value="Chromosome"/>
</dbReference>
<keyword evidence="3" id="KW-1185">Reference proteome</keyword>
<dbReference type="Pfam" id="PF08951">
    <property type="entry name" value="EntA_Immun"/>
    <property type="match status" value="1"/>
</dbReference>
<gene>
    <name evidence="2" type="ORF">LACPH_000040</name>
</gene>
<sequence>MKRKESVLSQLPALIADPTTTGPELEILKHAEERRQKGNNEEGIAYEIRTGLQPLAIGQKLSPKVVDFLTQVAAQYLGMGNRGNIIFFKRFFKIVPLLAVCISCYYFSHR</sequence>
<proteinExistence type="predicted"/>
<dbReference type="EMBL" id="CP132482">
    <property type="protein sequence ID" value="WLV78095.1"/>
    <property type="molecule type" value="Genomic_DNA"/>
</dbReference>
<reference evidence="2 3" key="1">
    <citation type="submission" date="2023-08" db="EMBL/GenBank/DDBJ databases">
        <authorList>
            <person name="Buchebner-Jance M."/>
        </authorList>
    </citation>
    <scope>NUCLEOTIDE SEQUENCE [LARGE SCALE GENOMIC DNA]</scope>
    <source>
        <strain evidence="2 3">NCIMB 15471</strain>
    </source>
</reference>
<dbReference type="RefSeq" id="WP_274784090.1">
    <property type="nucleotide sequence ID" value="NZ_CP132482.1"/>
</dbReference>
<dbReference type="CDD" id="cd21059">
    <property type="entry name" value="LciA-like"/>
    <property type="match status" value="1"/>
</dbReference>
<organism evidence="2 3">
    <name type="scientific">Lacticaseibacillus parahuelsenbergensis</name>
    <dbReference type="NCBI Taxonomy" id="3068305"/>
    <lineage>
        <taxon>Bacteria</taxon>
        <taxon>Bacillati</taxon>
        <taxon>Bacillota</taxon>
        <taxon>Bacilli</taxon>
        <taxon>Lactobacillales</taxon>
        <taxon>Lactobacillaceae</taxon>
        <taxon>Lacticaseibacillus</taxon>
    </lineage>
</organism>
<accession>A0ABY9L6G4</accession>
<name>A0ABY9L6G4_9LACO</name>
<feature type="transmembrane region" description="Helical" evidence="1">
    <location>
        <begin position="91"/>
        <end position="108"/>
    </location>
</feature>
<evidence type="ECO:0000256" key="1">
    <source>
        <dbReference type="SAM" id="Phobius"/>
    </source>
</evidence>
<keyword evidence="1" id="KW-1133">Transmembrane helix</keyword>
<dbReference type="InterPro" id="IPR015046">
    <property type="entry name" value="LciA_Immunity-like"/>
</dbReference>